<name>A0A4Q7LSL5_9MICO</name>
<dbReference type="Gene3D" id="3.90.230.10">
    <property type="entry name" value="Creatinase/methionine aminopeptidase superfamily"/>
    <property type="match status" value="1"/>
</dbReference>
<dbReference type="Proteomes" id="UP000293519">
    <property type="component" value="Unassembled WGS sequence"/>
</dbReference>
<evidence type="ECO:0000259" key="2">
    <source>
        <dbReference type="Pfam" id="PF00557"/>
    </source>
</evidence>
<gene>
    <name evidence="3" type="ORF">EV141_1027</name>
</gene>
<keyword evidence="4" id="KW-1185">Reference proteome</keyword>
<comment type="caution">
    <text evidence="3">The sequence shown here is derived from an EMBL/GenBank/DDBJ whole genome shotgun (WGS) entry which is preliminary data.</text>
</comment>
<dbReference type="Gene3D" id="3.40.350.10">
    <property type="entry name" value="Creatinase/prolidase N-terminal domain"/>
    <property type="match status" value="1"/>
</dbReference>
<sequence>MSAHVHNHSGDRRFERPSPRPAGVRPLGAPGQVAVDYEHRVDFERLRQYRLGRAKAALEASECGAFLLFDFYNIRYTTQTWIGGALGDKMIRYALLMRGREPILWDFGSAVRHHKLYSDWVPEENYRAGFLGFRGAVAPEGGSDLMKDAVSEIKSLLVAEGLADAPLGLDIVEPPFLFELERQGIRVADAQQAMLDARVIKNQDEIMLLNQAAAMVDGVYQDIAEALKPGVRENEIVALANKKLYEYGSDQVEAINAISGERCNPHPHNFTDRIIRPGDQAFFDIIHSFNGYRTCYYRTFGVGWATESQKDAYKQAREWMDDALDALRPGVGTDEVAAVLPKAQDFGFDNELAAFGLQFAHGLGLGLHERPIISRLNSMKDPVELKAGMVFAMETYCPASDGISAARIEEEVVVTDYGIEVLTKFPAQDLFVANHY</sequence>
<dbReference type="Pfam" id="PF00557">
    <property type="entry name" value="Peptidase_M24"/>
    <property type="match status" value="1"/>
</dbReference>
<evidence type="ECO:0000313" key="4">
    <source>
        <dbReference type="Proteomes" id="UP000293519"/>
    </source>
</evidence>
<dbReference type="InterPro" id="IPR029149">
    <property type="entry name" value="Creatin/AminoP/Spt16_N"/>
</dbReference>
<dbReference type="CDD" id="cd01066">
    <property type="entry name" value="APP_MetAP"/>
    <property type="match status" value="1"/>
</dbReference>
<evidence type="ECO:0000313" key="3">
    <source>
        <dbReference type="EMBL" id="RZS57317.1"/>
    </source>
</evidence>
<dbReference type="InterPro" id="IPR036005">
    <property type="entry name" value="Creatinase/aminopeptidase-like"/>
</dbReference>
<feature type="region of interest" description="Disordered" evidence="1">
    <location>
        <begin position="1"/>
        <end position="29"/>
    </location>
</feature>
<organism evidence="3 4">
    <name type="scientific">Microcella putealis</name>
    <dbReference type="NCBI Taxonomy" id="337005"/>
    <lineage>
        <taxon>Bacteria</taxon>
        <taxon>Bacillati</taxon>
        <taxon>Actinomycetota</taxon>
        <taxon>Actinomycetes</taxon>
        <taxon>Micrococcales</taxon>
        <taxon>Microbacteriaceae</taxon>
        <taxon>Microcella</taxon>
    </lineage>
</organism>
<dbReference type="AlphaFoldDB" id="A0A4Q7LSL5"/>
<dbReference type="RefSeq" id="WP_241969085.1">
    <property type="nucleotide sequence ID" value="NZ_SGWW01000002.1"/>
</dbReference>
<dbReference type="PANTHER" id="PTHR46112">
    <property type="entry name" value="AMINOPEPTIDASE"/>
    <property type="match status" value="1"/>
</dbReference>
<dbReference type="InterPro" id="IPR000994">
    <property type="entry name" value="Pept_M24"/>
</dbReference>
<protein>
    <submittedName>
        <fullName evidence="3">Xaa-Pro dipeptidase</fullName>
    </submittedName>
</protein>
<dbReference type="InterPro" id="IPR050659">
    <property type="entry name" value="Peptidase_M24B"/>
</dbReference>
<accession>A0A4Q7LSL5</accession>
<feature type="compositionally biased region" description="Basic and acidic residues" evidence="1">
    <location>
        <begin position="8"/>
        <end position="18"/>
    </location>
</feature>
<dbReference type="EMBL" id="SGWW01000002">
    <property type="protein sequence ID" value="RZS57317.1"/>
    <property type="molecule type" value="Genomic_DNA"/>
</dbReference>
<evidence type="ECO:0000256" key="1">
    <source>
        <dbReference type="SAM" id="MobiDB-lite"/>
    </source>
</evidence>
<reference evidence="3 4" key="1">
    <citation type="journal article" date="2015" name="Stand. Genomic Sci.">
        <title>Genomic Encyclopedia of Bacterial and Archaeal Type Strains, Phase III: the genomes of soil and plant-associated and newly described type strains.</title>
        <authorList>
            <person name="Whitman W.B."/>
            <person name="Woyke T."/>
            <person name="Klenk H.P."/>
            <person name="Zhou Y."/>
            <person name="Lilburn T.G."/>
            <person name="Beck B.J."/>
            <person name="De Vos P."/>
            <person name="Vandamme P."/>
            <person name="Eisen J.A."/>
            <person name="Garrity G."/>
            <person name="Hugenholtz P."/>
            <person name="Kyrpides N.C."/>
        </authorList>
    </citation>
    <scope>NUCLEOTIDE SEQUENCE [LARGE SCALE GENOMIC DNA]</scope>
    <source>
        <strain evidence="3 4">CV2</strain>
    </source>
</reference>
<proteinExistence type="predicted"/>
<dbReference type="SUPFAM" id="SSF55920">
    <property type="entry name" value="Creatinase/aminopeptidase"/>
    <property type="match status" value="1"/>
</dbReference>
<feature type="domain" description="Peptidase M24" evidence="2">
    <location>
        <begin position="209"/>
        <end position="416"/>
    </location>
</feature>
<dbReference type="PANTHER" id="PTHR46112:SF8">
    <property type="entry name" value="CYTOPLASMIC PEPTIDASE PEPQ-RELATED"/>
    <property type="match status" value="1"/>
</dbReference>